<evidence type="ECO:0000259" key="4">
    <source>
        <dbReference type="Pfam" id="PF00496"/>
    </source>
</evidence>
<dbReference type="PIRSF" id="PIRSF002741">
    <property type="entry name" value="MppA"/>
    <property type="match status" value="1"/>
</dbReference>
<protein>
    <submittedName>
        <fullName evidence="5">Nickel ABC transporter substrate-binding protein</fullName>
    </submittedName>
</protein>
<keyword evidence="6" id="KW-1185">Reference proteome</keyword>
<dbReference type="EMBL" id="CP017634">
    <property type="protein sequence ID" value="ATW28894.1"/>
    <property type="molecule type" value="Genomic_DNA"/>
</dbReference>
<dbReference type="Proteomes" id="UP000323521">
    <property type="component" value="Chromosome"/>
</dbReference>
<evidence type="ECO:0000256" key="1">
    <source>
        <dbReference type="ARBA" id="ARBA00005695"/>
    </source>
</evidence>
<proteinExistence type="inferred from homology"/>
<dbReference type="PANTHER" id="PTHR30290">
    <property type="entry name" value="PERIPLASMIC BINDING COMPONENT OF ABC TRANSPORTER"/>
    <property type="match status" value="1"/>
</dbReference>
<keyword evidence="2" id="KW-0813">Transport</keyword>
<dbReference type="InterPro" id="IPR039424">
    <property type="entry name" value="SBP_5"/>
</dbReference>
<dbReference type="GO" id="GO:0043190">
    <property type="term" value="C:ATP-binding cassette (ABC) transporter complex"/>
    <property type="evidence" value="ECO:0007669"/>
    <property type="project" value="InterPro"/>
</dbReference>
<evidence type="ECO:0000313" key="5">
    <source>
        <dbReference type="EMBL" id="ATW28894.1"/>
    </source>
</evidence>
<dbReference type="CDD" id="cd08518">
    <property type="entry name" value="PBP2_NikA_DppA_OppA_like_19"/>
    <property type="match status" value="1"/>
</dbReference>
<dbReference type="GO" id="GO:1904680">
    <property type="term" value="F:peptide transmembrane transporter activity"/>
    <property type="evidence" value="ECO:0007669"/>
    <property type="project" value="TreeGrafter"/>
</dbReference>
<dbReference type="Gene3D" id="3.40.190.10">
    <property type="entry name" value="Periplasmic binding protein-like II"/>
    <property type="match status" value="1"/>
</dbReference>
<name>A0A3G1L2M3_FORW1</name>
<dbReference type="InterPro" id="IPR000914">
    <property type="entry name" value="SBP_5_dom"/>
</dbReference>
<accession>A0A3G1L2M3</accession>
<organism evidence="5 6">
    <name type="scientific">Formimonas warabiya</name>
    <dbReference type="NCBI Taxonomy" id="1761012"/>
    <lineage>
        <taxon>Bacteria</taxon>
        <taxon>Bacillati</taxon>
        <taxon>Bacillota</taxon>
        <taxon>Clostridia</taxon>
        <taxon>Eubacteriales</taxon>
        <taxon>Peptococcaceae</taxon>
        <taxon>Candidatus Formimonas</taxon>
    </lineage>
</organism>
<evidence type="ECO:0000256" key="3">
    <source>
        <dbReference type="ARBA" id="ARBA00022729"/>
    </source>
</evidence>
<dbReference type="Pfam" id="PF00496">
    <property type="entry name" value="SBP_bac_5"/>
    <property type="match status" value="1"/>
</dbReference>
<comment type="similarity">
    <text evidence="1">Belongs to the bacterial solute-binding protein 5 family.</text>
</comment>
<dbReference type="InterPro" id="IPR030678">
    <property type="entry name" value="Peptide/Ni-bd"/>
</dbReference>
<sequence length="519" mass="56830">MAFSAGCGSADKENDNAVSAPKDELVVAIGGESEDGFDPTTGWGRYGSTLFQSKLFTRDKDLNIINDLATAYTVSDDGLTYQVDLRQDVKFSDGVPLTAADVVYTYETTAKNSSAFDLTNIQSVKALNDYAVQFVLKNPQSTFISIMAELGIVPKHAHNSEYAQKPIGSGPFKFVQWDKGQQLIAEVNPDYYGEKPFFKKITFLFLTEEAAFAAAKAGQVDIAGIVPSVADQEVAGMRLVPLPSVDNRGILFPYVKSGEKTEDGDPIGNDVTADLAIRKAINVALDRKALVDGVLNGYGAPAYSVCDHLPWWNPDTVLQDADLAQGKEILAQGGWQDSDGDGILEKNGLKATFILVYPSGDQVRQSLAIAASDQIKPLGINVAVEGKSWDEIETLMYSDAILFGWGSHDPLEMYNLFSSKYRGVDYYNSGYYSNAKVDEYLDAAMNAKSEAEANEYWKKAQWDGTTGFSTQGDAPWAWLVNLDHLYLVSEKLDIGAQKVHPHGHGWPITDTITSWHWTE</sequence>
<evidence type="ECO:0000313" key="6">
    <source>
        <dbReference type="Proteomes" id="UP000323521"/>
    </source>
</evidence>
<keyword evidence="3" id="KW-0732">Signal</keyword>
<dbReference type="Gene3D" id="3.10.105.10">
    <property type="entry name" value="Dipeptide-binding Protein, Domain 3"/>
    <property type="match status" value="1"/>
</dbReference>
<dbReference type="AlphaFoldDB" id="A0A3G1L2M3"/>
<evidence type="ECO:0000256" key="2">
    <source>
        <dbReference type="ARBA" id="ARBA00022448"/>
    </source>
</evidence>
<reference evidence="5 6" key="1">
    <citation type="submission" date="2016-10" db="EMBL/GenBank/DDBJ databases">
        <title>Complete Genome Sequence of Peptococcaceae strain DCMF.</title>
        <authorList>
            <person name="Edwards R.J."/>
            <person name="Holland S.I."/>
            <person name="Deshpande N.P."/>
            <person name="Wong Y.K."/>
            <person name="Ertan H."/>
            <person name="Manefield M."/>
            <person name="Russell T.L."/>
            <person name="Lee M.J."/>
        </authorList>
    </citation>
    <scope>NUCLEOTIDE SEQUENCE [LARGE SCALE GENOMIC DNA]</scope>
    <source>
        <strain evidence="5 6">DCMF</strain>
    </source>
</reference>
<dbReference type="GO" id="GO:0015833">
    <property type="term" value="P:peptide transport"/>
    <property type="evidence" value="ECO:0007669"/>
    <property type="project" value="TreeGrafter"/>
</dbReference>
<gene>
    <name evidence="5" type="ORF">DCMF_25115</name>
</gene>
<dbReference type="OrthoDB" id="137511at2"/>
<dbReference type="PANTHER" id="PTHR30290:SF9">
    <property type="entry name" value="OLIGOPEPTIDE-BINDING PROTEIN APPA"/>
    <property type="match status" value="1"/>
</dbReference>
<dbReference type="SUPFAM" id="SSF53850">
    <property type="entry name" value="Periplasmic binding protein-like II"/>
    <property type="match status" value="1"/>
</dbReference>
<dbReference type="GO" id="GO:0042597">
    <property type="term" value="C:periplasmic space"/>
    <property type="evidence" value="ECO:0007669"/>
    <property type="project" value="UniProtKB-ARBA"/>
</dbReference>
<feature type="domain" description="Solute-binding protein family 5" evidence="4">
    <location>
        <begin position="64"/>
        <end position="420"/>
    </location>
</feature>
<dbReference type="KEGG" id="fwa:DCMF_25115"/>